<accession>A0ABW5U5X3</accession>
<evidence type="ECO:0000313" key="2">
    <source>
        <dbReference type="Proteomes" id="UP001597474"/>
    </source>
</evidence>
<dbReference type="RefSeq" id="WP_386375621.1">
    <property type="nucleotide sequence ID" value="NZ_JBHUMP010000019.1"/>
</dbReference>
<evidence type="ECO:0000313" key="1">
    <source>
        <dbReference type="EMBL" id="MFD2741194.1"/>
    </source>
</evidence>
<sequence>MSQFRTKIFPEPELEFGDQHHHPAPRLGLLQAGPLQTNLGDSIKVGIVGSALTKENSSEFLSSIEDGFEGKKEKHPNLHPDFPGLRNKNPYRCRFEVVAGEDGLLTKNQIEKIIKEQSDIRAIEMAVDAVMAQLEQLEAHHDRPDVVLVALPVSLTERVWRKERASDGVIDNGTAKFGASKGASPNFRGMLKARAMDLRFSIQIVWEDVINPDAKIPRKINRVLI</sequence>
<keyword evidence="2" id="KW-1185">Reference proteome</keyword>
<name>A0ABW5U5X3_9RHOB</name>
<comment type="caution">
    <text evidence="1">The sequence shown here is derived from an EMBL/GenBank/DDBJ whole genome shotgun (WGS) entry which is preliminary data.</text>
</comment>
<gene>
    <name evidence="1" type="ORF">ACFSUD_16570</name>
</gene>
<dbReference type="InterPro" id="IPR012337">
    <property type="entry name" value="RNaseH-like_sf"/>
</dbReference>
<reference evidence="2" key="1">
    <citation type="journal article" date="2019" name="Int. J. Syst. Evol. Microbiol.">
        <title>The Global Catalogue of Microorganisms (GCM) 10K type strain sequencing project: providing services to taxonomists for standard genome sequencing and annotation.</title>
        <authorList>
            <consortium name="The Broad Institute Genomics Platform"/>
            <consortium name="The Broad Institute Genome Sequencing Center for Infectious Disease"/>
            <person name="Wu L."/>
            <person name="Ma J."/>
        </authorList>
    </citation>
    <scope>NUCLEOTIDE SEQUENCE [LARGE SCALE GENOMIC DNA]</scope>
    <source>
        <strain evidence="2">TISTR 2562</strain>
    </source>
</reference>
<dbReference type="SUPFAM" id="SSF53098">
    <property type="entry name" value="Ribonuclease H-like"/>
    <property type="match status" value="1"/>
</dbReference>
<dbReference type="Proteomes" id="UP001597474">
    <property type="component" value="Unassembled WGS sequence"/>
</dbReference>
<protein>
    <submittedName>
        <fullName evidence="1">Uncharacterized protein</fullName>
    </submittedName>
</protein>
<organism evidence="1 2">
    <name type="scientific">Sulfitobacter aestuarii</name>
    <dbReference type="NCBI Taxonomy" id="2161676"/>
    <lineage>
        <taxon>Bacteria</taxon>
        <taxon>Pseudomonadati</taxon>
        <taxon>Pseudomonadota</taxon>
        <taxon>Alphaproteobacteria</taxon>
        <taxon>Rhodobacterales</taxon>
        <taxon>Roseobacteraceae</taxon>
        <taxon>Sulfitobacter</taxon>
    </lineage>
</organism>
<proteinExistence type="predicted"/>
<dbReference type="EMBL" id="JBHUMP010000019">
    <property type="protein sequence ID" value="MFD2741194.1"/>
    <property type="molecule type" value="Genomic_DNA"/>
</dbReference>